<evidence type="ECO:0000256" key="2">
    <source>
        <dbReference type="SAM" id="Phobius"/>
    </source>
</evidence>
<feature type="transmembrane region" description="Helical" evidence="2">
    <location>
        <begin position="29"/>
        <end position="47"/>
    </location>
</feature>
<reference evidence="3 4" key="1">
    <citation type="submission" date="2014-06" db="EMBL/GenBank/DDBJ databases">
        <title>Whole Genome Sequences of Three Symbiotic Endozoicomonas Bacteria.</title>
        <authorList>
            <person name="Neave M.J."/>
            <person name="Apprill A."/>
            <person name="Voolstra C.R."/>
        </authorList>
    </citation>
    <scope>NUCLEOTIDE SEQUENCE [LARGE SCALE GENOMIC DNA]</scope>
    <source>
        <strain evidence="3 4">DSM 22380</strain>
    </source>
</reference>
<keyword evidence="2" id="KW-0812">Transmembrane</keyword>
<dbReference type="AlphaFoldDB" id="A0A081K5E2"/>
<keyword evidence="2" id="KW-0472">Membrane</keyword>
<gene>
    <name evidence="3" type="ORF">GV64_00210</name>
</gene>
<dbReference type="eggNOG" id="ENOG5033MQ5">
    <property type="taxonomic scope" value="Bacteria"/>
</dbReference>
<comment type="caution">
    <text evidence="3">The sequence shown here is derived from an EMBL/GenBank/DDBJ whole genome shotgun (WGS) entry which is preliminary data.</text>
</comment>
<evidence type="ECO:0000313" key="4">
    <source>
        <dbReference type="Proteomes" id="UP000027997"/>
    </source>
</evidence>
<accession>A0A081K5E2</accession>
<sequence length="295" mass="33680">MRSVCWLFGGVFVSKFLYGKGCVSPFLMTAFVYLLMIPLPAFAIACYEPSPSVVAGDNIFEYKKAETLSLSEQRTLQSFFKKIDRQWQGSANRVTCVGSELNARQVKRKTNISMEADGDYRRDMTFRSEIYNPERKTRYSEKFSLYLIDDFLRMDSRGPDGDIEIMRIATNELIFLQRYFVRKLKPAKPEEDKPVKPVPPVSIQPLPAIPINPLPSIQPVDEVTTLPIGPSQPRDGRKRNTRPAEDEQEEEVVYSPGGVLNEVVRHLVIKGRALQIETTVYTNGYLASSEKWQLR</sequence>
<keyword evidence="4" id="KW-1185">Reference proteome</keyword>
<evidence type="ECO:0000256" key="1">
    <source>
        <dbReference type="SAM" id="MobiDB-lite"/>
    </source>
</evidence>
<evidence type="ECO:0000313" key="3">
    <source>
        <dbReference type="EMBL" id="KEI69368.1"/>
    </source>
</evidence>
<proteinExistence type="predicted"/>
<dbReference type="Proteomes" id="UP000027997">
    <property type="component" value="Unassembled WGS sequence"/>
</dbReference>
<feature type="region of interest" description="Disordered" evidence="1">
    <location>
        <begin position="220"/>
        <end position="253"/>
    </location>
</feature>
<keyword evidence="2" id="KW-1133">Transmembrane helix</keyword>
<dbReference type="EMBL" id="JOJP01000001">
    <property type="protein sequence ID" value="KEI69368.1"/>
    <property type="molecule type" value="Genomic_DNA"/>
</dbReference>
<dbReference type="STRING" id="305900.GV64_00210"/>
<organism evidence="3 4">
    <name type="scientific">Endozoicomonas elysicola</name>
    <dbReference type="NCBI Taxonomy" id="305900"/>
    <lineage>
        <taxon>Bacteria</taxon>
        <taxon>Pseudomonadati</taxon>
        <taxon>Pseudomonadota</taxon>
        <taxon>Gammaproteobacteria</taxon>
        <taxon>Oceanospirillales</taxon>
        <taxon>Endozoicomonadaceae</taxon>
        <taxon>Endozoicomonas</taxon>
    </lineage>
</organism>
<name>A0A081K5E2_9GAMM</name>
<protein>
    <submittedName>
        <fullName evidence="3">Uncharacterized protein</fullName>
    </submittedName>
</protein>